<dbReference type="PROSITE" id="PS51257">
    <property type="entry name" value="PROKAR_LIPOPROTEIN"/>
    <property type="match status" value="1"/>
</dbReference>
<evidence type="ECO:0008006" key="4">
    <source>
        <dbReference type="Google" id="ProtNLM"/>
    </source>
</evidence>
<evidence type="ECO:0000313" key="2">
    <source>
        <dbReference type="EMBL" id="SAL34709.1"/>
    </source>
</evidence>
<name>A0A658QZ58_9BURK</name>
<evidence type="ECO:0000313" key="3">
    <source>
        <dbReference type="Proteomes" id="UP000198263"/>
    </source>
</evidence>
<gene>
    <name evidence="2" type="ORF">AWB72_03324</name>
</gene>
<reference evidence="2 3" key="1">
    <citation type="submission" date="2016-01" db="EMBL/GenBank/DDBJ databases">
        <authorList>
            <person name="Peeters C."/>
        </authorList>
    </citation>
    <scope>NUCLEOTIDE SEQUENCE [LARGE SCALE GENOMIC DNA]</scope>
    <source>
        <strain evidence="2">LMG 29315</strain>
    </source>
</reference>
<proteinExistence type="predicted"/>
<dbReference type="Proteomes" id="UP000198263">
    <property type="component" value="Unassembled WGS sequence"/>
</dbReference>
<feature type="chain" id="PRO_5024938732" description="Lipoprotein" evidence="1">
    <location>
        <begin position="24"/>
        <end position="152"/>
    </location>
</feature>
<keyword evidence="3" id="KW-1185">Reference proteome</keyword>
<accession>A0A658QZ58</accession>
<dbReference type="AlphaFoldDB" id="A0A658QZ58"/>
<keyword evidence="1" id="KW-0732">Signal</keyword>
<protein>
    <recommendedName>
        <fullName evidence="4">Lipoprotein</fullName>
    </recommendedName>
</protein>
<comment type="caution">
    <text evidence="2">The sequence shown here is derived from an EMBL/GenBank/DDBJ whole genome shotgun (WGS) entry which is preliminary data.</text>
</comment>
<feature type="signal peptide" evidence="1">
    <location>
        <begin position="1"/>
        <end position="23"/>
    </location>
</feature>
<evidence type="ECO:0000256" key="1">
    <source>
        <dbReference type="SAM" id="SignalP"/>
    </source>
</evidence>
<organism evidence="2 3">
    <name type="scientific">Caballeronia concitans</name>
    <dbReference type="NCBI Taxonomy" id="1777133"/>
    <lineage>
        <taxon>Bacteria</taxon>
        <taxon>Pseudomonadati</taxon>
        <taxon>Pseudomonadota</taxon>
        <taxon>Betaproteobacteria</taxon>
        <taxon>Burkholderiales</taxon>
        <taxon>Burkholderiaceae</taxon>
        <taxon>Caballeronia</taxon>
    </lineage>
</organism>
<sequence>MNKLTVIALASLLPLMFAACSSAEKEAQQAQGFARSQQSLEAAQRSASVQCRDAAQCNAMWDLTKRYIEQNSNQPVIRADAVAIESDVPSRSGKPVYSATRVAKGDGATISLYAQCRGMYGPESAKGSDFDDCASKIIAVQNRFANFLQSGR</sequence>
<dbReference type="RefSeq" id="WP_244285651.1">
    <property type="nucleotide sequence ID" value="NZ_FCNV02000006.1"/>
</dbReference>
<dbReference type="EMBL" id="FCNV02000006">
    <property type="protein sequence ID" value="SAL34709.1"/>
    <property type="molecule type" value="Genomic_DNA"/>
</dbReference>